<feature type="region of interest" description="Disordered" evidence="7">
    <location>
        <begin position="255"/>
        <end position="310"/>
    </location>
</feature>
<dbReference type="InterPro" id="IPR013088">
    <property type="entry name" value="Znf_NHR/GATA"/>
</dbReference>
<keyword evidence="1" id="KW-0479">Metal-binding</keyword>
<keyword evidence="3" id="KW-0862">Zinc</keyword>
<keyword evidence="4" id="KW-0805">Transcription regulation</keyword>
<feature type="domain" description="GATA-type" evidence="8">
    <location>
        <begin position="287"/>
        <end position="322"/>
    </location>
</feature>
<proteinExistence type="predicted"/>
<evidence type="ECO:0000256" key="4">
    <source>
        <dbReference type="ARBA" id="ARBA00023015"/>
    </source>
</evidence>
<dbReference type="HOGENOM" id="CLU_061218_0_0_1"/>
<keyword evidence="10" id="KW-1185">Reference proteome</keyword>
<feature type="region of interest" description="Disordered" evidence="7">
    <location>
        <begin position="1"/>
        <end position="196"/>
    </location>
</feature>
<dbReference type="AlphaFoldDB" id="M2RL34"/>
<evidence type="ECO:0000259" key="8">
    <source>
        <dbReference type="PROSITE" id="PS50114"/>
    </source>
</evidence>
<feature type="compositionally biased region" description="Low complexity" evidence="7">
    <location>
        <begin position="338"/>
        <end position="349"/>
    </location>
</feature>
<dbReference type="InterPro" id="IPR000679">
    <property type="entry name" value="Znf_GATA"/>
</dbReference>
<gene>
    <name evidence="9" type="ORF">CERSUDRAFT_81947</name>
</gene>
<dbReference type="SMART" id="SM00401">
    <property type="entry name" value="ZnF_GATA"/>
    <property type="match status" value="1"/>
</dbReference>
<dbReference type="PROSITE" id="PS50114">
    <property type="entry name" value="GATA_ZN_FINGER_2"/>
    <property type="match status" value="1"/>
</dbReference>
<feature type="compositionally biased region" description="Polar residues" evidence="7">
    <location>
        <begin position="60"/>
        <end position="70"/>
    </location>
</feature>
<feature type="compositionally biased region" description="Basic and acidic residues" evidence="7">
    <location>
        <begin position="255"/>
        <end position="276"/>
    </location>
</feature>
<dbReference type="Gene3D" id="3.30.50.10">
    <property type="entry name" value="Erythroid Transcription Factor GATA-1, subunit A"/>
    <property type="match status" value="1"/>
</dbReference>
<dbReference type="GO" id="GO:0008270">
    <property type="term" value="F:zinc ion binding"/>
    <property type="evidence" value="ECO:0007669"/>
    <property type="project" value="UniProtKB-KW"/>
</dbReference>
<evidence type="ECO:0000256" key="6">
    <source>
        <dbReference type="PROSITE-ProRule" id="PRU00094"/>
    </source>
</evidence>
<feature type="compositionally biased region" description="Pro residues" evidence="7">
    <location>
        <begin position="71"/>
        <end position="91"/>
    </location>
</feature>
<dbReference type="PANTHER" id="PTHR47172">
    <property type="entry name" value="OS01G0976800 PROTEIN"/>
    <property type="match status" value="1"/>
</dbReference>
<dbReference type="PANTHER" id="PTHR47172:SF24">
    <property type="entry name" value="GATA ZINC FINGER DOMAIN-CONTAINING PROTEIN 14-RELATED"/>
    <property type="match status" value="1"/>
</dbReference>
<dbReference type="Pfam" id="PF00320">
    <property type="entry name" value="GATA"/>
    <property type="match status" value="1"/>
</dbReference>
<dbReference type="CDD" id="cd00202">
    <property type="entry name" value="ZnF_GATA"/>
    <property type="match status" value="1"/>
</dbReference>
<feature type="compositionally biased region" description="Basic and acidic residues" evidence="7">
    <location>
        <begin position="144"/>
        <end position="153"/>
    </location>
</feature>
<evidence type="ECO:0000256" key="5">
    <source>
        <dbReference type="ARBA" id="ARBA00023163"/>
    </source>
</evidence>
<protein>
    <recommendedName>
        <fullName evidence="8">GATA-type domain-containing protein</fullName>
    </recommendedName>
</protein>
<dbReference type="SUPFAM" id="SSF57716">
    <property type="entry name" value="Glucocorticoid receptor-like (DNA-binding domain)"/>
    <property type="match status" value="1"/>
</dbReference>
<evidence type="ECO:0000256" key="7">
    <source>
        <dbReference type="SAM" id="MobiDB-lite"/>
    </source>
</evidence>
<dbReference type="STRING" id="914234.M2RL34"/>
<evidence type="ECO:0000313" key="9">
    <source>
        <dbReference type="EMBL" id="EMD39187.1"/>
    </source>
</evidence>
<reference evidence="9 10" key="1">
    <citation type="journal article" date="2012" name="Proc. Natl. Acad. Sci. U.S.A.">
        <title>Comparative genomics of Ceriporiopsis subvermispora and Phanerochaete chrysosporium provide insight into selective ligninolysis.</title>
        <authorList>
            <person name="Fernandez-Fueyo E."/>
            <person name="Ruiz-Duenas F.J."/>
            <person name="Ferreira P."/>
            <person name="Floudas D."/>
            <person name="Hibbett D.S."/>
            <person name="Canessa P."/>
            <person name="Larrondo L.F."/>
            <person name="James T.Y."/>
            <person name="Seelenfreund D."/>
            <person name="Lobos S."/>
            <person name="Polanco R."/>
            <person name="Tello M."/>
            <person name="Honda Y."/>
            <person name="Watanabe T."/>
            <person name="Watanabe T."/>
            <person name="Ryu J.S."/>
            <person name="Kubicek C.P."/>
            <person name="Schmoll M."/>
            <person name="Gaskell J."/>
            <person name="Hammel K.E."/>
            <person name="St John F.J."/>
            <person name="Vanden Wymelenberg A."/>
            <person name="Sabat G."/>
            <person name="Splinter BonDurant S."/>
            <person name="Syed K."/>
            <person name="Yadav J.S."/>
            <person name="Doddapaneni H."/>
            <person name="Subramanian V."/>
            <person name="Lavin J.L."/>
            <person name="Oguiza J.A."/>
            <person name="Perez G."/>
            <person name="Pisabarro A.G."/>
            <person name="Ramirez L."/>
            <person name="Santoyo F."/>
            <person name="Master E."/>
            <person name="Coutinho P.M."/>
            <person name="Henrissat B."/>
            <person name="Lombard V."/>
            <person name="Magnuson J.K."/>
            <person name="Kuees U."/>
            <person name="Hori C."/>
            <person name="Igarashi K."/>
            <person name="Samejima M."/>
            <person name="Held B.W."/>
            <person name="Barry K.W."/>
            <person name="LaButti K.M."/>
            <person name="Lapidus A."/>
            <person name="Lindquist E.A."/>
            <person name="Lucas S.M."/>
            <person name="Riley R."/>
            <person name="Salamov A.A."/>
            <person name="Hoffmeister D."/>
            <person name="Schwenk D."/>
            <person name="Hadar Y."/>
            <person name="Yarden O."/>
            <person name="de Vries R.P."/>
            <person name="Wiebenga A."/>
            <person name="Stenlid J."/>
            <person name="Eastwood D."/>
            <person name="Grigoriev I.V."/>
            <person name="Berka R.M."/>
            <person name="Blanchette R.A."/>
            <person name="Kersten P."/>
            <person name="Martinez A.T."/>
            <person name="Vicuna R."/>
            <person name="Cullen D."/>
        </authorList>
    </citation>
    <scope>NUCLEOTIDE SEQUENCE [LARGE SCALE GENOMIC DNA]</scope>
    <source>
        <strain evidence="9 10">B</strain>
    </source>
</reference>
<evidence type="ECO:0000256" key="3">
    <source>
        <dbReference type="ARBA" id="ARBA00022833"/>
    </source>
</evidence>
<sequence length="385" mass="41528">MASDGRYVYHSPQDVAPTYGYAPYAPPAPYEHAQFAQGGSRQPVRPNQPPPRSQDPQQSLNTPPANYIPTSPQPPPPQYAPPAYGVPPGAPWPADAQWAQYPPSFAPPHPGQEPTQAAPVSRTEQQQQQPASDSRAYPSPAVRPDQRRPDERPPQPPDPSKARKNKENESPTAAQPQQQQPQQQPPPPPPPVQSAVSLGLDFVKLSESYRFVLDSTNAFLHDPELARLPVPQESVERMAQAATYGVHAVDAANKRAMELSRPPADRPPEGDEDPAKARQAQGENPPPAEGQTCLGCNATSTPEWRRGPMGPRTLCNACGLVYAKLIKKRNRDLTRSRGAPQAKAGAPGAHVDESVQPSSGEGGSDDDSFNSQDGRSDAGFPARRD</sequence>
<accession>M2RL34</accession>
<feature type="region of interest" description="Disordered" evidence="7">
    <location>
        <begin position="331"/>
        <end position="385"/>
    </location>
</feature>
<dbReference type="OrthoDB" id="2162994at2759"/>
<dbReference type="GO" id="GO:0043565">
    <property type="term" value="F:sequence-specific DNA binding"/>
    <property type="evidence" value="ECO:0007669"/>
    <property type="project" value="InterPro"/>
</dbReference>
<dbReference type="Proteomes" id="UP000016930">
    <property type="component" value="Unassembled WGS sequence"/>
</dbReference>
<evidence type="ECO:0000256" key="1">
    <source>
        <dbReference type="ARBA" id="ARBA00022723"/>
    </source>
</evidence>
<feature type="compositionally biased region" description="Polar residues" evidence="7">
    <location>
        <begin position="122"/>
        <end position="132"/>
    </location>
</feature>
<dbReference type="GO" id="GO:0006355">
    <property type="term" value="P:regulation of DNA-templated transcription"/>
    <property type="evidence" value="ECO:0007669"/>
    <property type="project" value="InterPro"/>
</dbReference>
<dbReference type="EMBL" id="KB445794">
    <property type="protein sequence ID" value="EMD39187.1"/>
    <property type="molecule type" value="Genomic_DNA"/>
</dbReference>
<keyword evidence="2 6" id="KW-0863">Zinc-finger</keyword>
<organism evidence="9 10">
    <name type="scientific">Ceriporiopsis subvermispora (strain B)</name>
    <name type="common">White-rot fungus</name>
    <name type="synonym">Gelatoporia subvermispora</name>
    <dbReference type="NCBI Taxonomy" id="914234"/>
    <lineage>
        <taxon>Eukaryota</taxon>
        <taxon>Fungi</taxon>
        <taxon>Dikarya</taxon>
        <taxon>Basidiomycota</taxon>
        <taxon>Agaricomycotina</taxon>
        <taxon>Agaricomycetes</taxon>
        <taxon>Polyporales</taxon>
        <taxon>Gelatoporiaceae</taxon>
        <taxon>Gelatoporia</taxon>
    </lineage>
</organism>
<evidence type="ECO:0000313" key="10">
    <source>
        <dbReference type="Proteomes" id="UP000016930"/>
    </source>
</evidence>
<evidence type="ECO:0000256" key="2">
    <source>
        <dbReference type="ARBA" id="ARBA00022771"/>
    </source>
</evidence>
<keyword evidence="5" id="KW-0804">Transcription</keyword>
<name>M2RL34_CERS8</name>
<feature type="compositionally biased region" description="Pro residues" evidence="7">
    <location>
        <begin position="183"/>
        <end position="192"/>
    </location>
</feature>